<feature type="region of interest" description="Disordered" evidence="1">
    <location>
        <begin position="22"/>
        <end position="51"/>
    </location>
</feature>
<dbReference type="InterPro" id="IPR051412">
    <property type="entry name" value="Formin_Homology_Diaphanous_sf"/>
</dbReference>
<dbReference type="Pfam" id="PF06345">
    <property type="entry name" value="Drf_DAD"/>
    <property type="match status" value="1"/>
</dbReference>
<proteinExistence type="predicted"/>
<dbReference type="InterPro" id="IPR014767">
    <property type="entry name" value="DAD_dom"/>
</dbReference>
<evidence type="ECO:0000259" key="2">
    <source>
        <dbReference type="PROSITE" id="PS51231"/>
    </source>
</evidence>
<evidence type="ECO:0000313" key="3">
    <source>
        <dbReference type="EMBL" id="KAF0042951.1"/>
    </source>
</evidence>
<feature type="compositionally biased region" description="Basic and acidic residues" evidence="1">
    <location>
        <begin position="133"/>
        <end position="160"/>
    </location>
</feature>
<name>A0A6A4TJA6_SCOMX</name>
<dbReference type="Gene3D" id="1.20.58.2220">
    <property type="entry name" value="Formin, FH2 domain"/>
    <property type="match status" value="1"/>
</dbReference>
<dbReference type="AlphaFoldDB" id="A0A6A4TJA6"/>
<evidence type="ECO:0000313" key="4">
    <source>
        <dbReference type="Proteomes" id="UP000438429"/>
    </source>
</evidence>
<dbReference type="GO" id="GO:0005884">
    <property type="term" value="C:actin filament"/>
    <property type="evidence" value="ECO:0007669"/>
    <property type="project" value="TreeGrafter"/>
</dbReference>
<dbReference type="Proteomes" id="UP000438429">
    <property type="component" value="Unassembled WGS sequence"/>
</dbReference>
<comment type="caution">
    <text evidence="3">The sequence shown here is derived from an EMBL/GenBank/DDBJ whole genome shotgun (WGS) entry which is preliminary data.</text>
</comment>
<dbReference type="GO" id="GO:0030041">
    <property type="term" value="P:actin filament polymerization"/>
    <property type="evidence" value="ECO:0007669"/>
    <property type="project" value="TreeGrafter"/>
</dbReference>
<dbReference type="SUPFAM" id="SSF101447">
    <property type="entry name" value="Formin homology 2 domain (FH2 domain)"/>
    <property type="match status" value="1"/>
</dbReference>
<dbReference type="InterPro" id="IPR010465">
    <property type="entry name" value="Drf_DAD"/>
</dbReference>
<dbReference type="PANTHER" id="PTHR45691">
    <property type="entry name" value="PROTEIN DIAPHANOUS"/>
    <property type="match status" value="1"/>
</dbReference>
<feature type="domain" description="DAD" evidence="2">
    <location>
        <begin position="174"/>
        <end position="204"/>
    </location>
</feature>
<protein>
    <recommendedName>
        <fullName evidence="2">DAD domain-containing protein</fullName>
    </recommendedName>
</protein>
<feature type="region of interest" description="Disordered" evidence="1">
    <location>
        <begin position="133"/>
        <end position="171"/>
    </location>
</feature>
<dbReference type="PANTHER" id="PTHR45691:SF9">
    <property type="entry name" value="PROTEIN DIAPHANOUS HOMOLOG 3"/>
    <property type="match status" value="1"/>
</dbReference>
<reference evidence="3 4" key="1">
    <citation type="submission" date="2019-06" db="EMBL/GenBank/DDBJ databases">
        <title>Draft genomes of female and male turbot (Scophthalmus maximus).</title>
        <authorList>
            <person name="Xu H."/>
            <person name="Xu X.-W."/>
            <person name="Shao C."/>
            <person name="Chen S."/>
        </authorList>
    </citation>
    <scope>NUCLEOTIDE SEQUENCE [LARGE SCALE GENOMIC DNA]</scope>
    <source>
        <strain evidence="3">Ysfricsl-2016a</strain>
        <tissue evidence="3">Blood</tissue>
    </source>
</reference>
<organism evidence="3 4">
    <name type="scientific">Scophthalmus maximus</name>
    <name type="common">Turbot</name>
    <name type="synonym">Psetta maxima</name>
    <dbReference type="NCBI Taxonomy" id="52904"/>
    <lineage>
        <taxon>Eukaryota</taxon>
        <taxon>Metazoa</taxon>
        <taxon>Chordata</taxon>
        <taxon>Craniata</taxon>
        <taxon>Vertebrata</taxon>
        <taxon>Euteleostomi</taxon>
        <taxon>Actinopterygii</taxon>
        <taxon>Neopterygii</taxon>
        <taxon>Teleostei</taxon>
        <taxon>Neoteleostei</taxon>
        <taxon>Acanthomorphata</taxon>
        <taxon>Carangaria</taxon>
        <taxon>Pleuronectiformes</taxon>
        <taxon>Pleuronectoidei</taxon>
        <taxon>Scophthalmidae</taxon>
        <taxon>Scophthalmus</taxon>
    </lineage>
</organism>
<gene>
    <name evidence="3" type="ORF">F2P81_004288</name>
</gene>
<dbReference type="PROSITE" id="PS51231">
    <property type="entry name" value="DAD"/>
    <property type="match status" value="1"/>
</dbReference>
<evidence type="ECO:0000256" key="1">
    <source>
        <dbReference type="SAM" id="MobiDB-lite"/>
    </source>
</evidence>
<accession>A0A6A4TJA6</accession>
<sequence>MGDLTSANIPIIILLKQPTSVYGPRRHSGPTDHFSKRQTPKGKARCQEETRKSWKHPPALFGYQDPVLTAVSFSKVAREQYGKLVIIHSNMETLYQNLLEYFAVDPKKTSVEELFTDLSNFRSMFTQALKENLRQRESEEKQRRARAAKEKAEREKQERQQKKRRLLEVNAENDETGVMDSLLEALQSGAAFRDRRKRAPRPRGFAEKTPLCSLNPPLHASHVKAAKHNAFGSFGHLAAILE</sequence>
<dbReference type="InterPro" id="IPR042201">
    <property type="entry name" value="FH2_Formin_sf"/>
</dbReference>
<dbReference type="EMBL" id="VEVO01000004">
    <property type="protein sequence ID" value="KAF0042951.1"/>
    <property type="molecule type" value="Genomic_DNA"/>
</dbReference>